<protein>
    <submittedName>
        <fullName evidence="2">Transposase family protein</fullName>
    </submittedName>
</protein>
<dbReference type="InterPro" id="IPR032806">
    <property type="entry name" value="YbfD_N"/>
</dbReference>
<keyword evidence="3" id="KW-1185">Reference proteome</keyword>
<comment type="caution">
    <text evidence="2">The sequence shown here is derived from an EMBL/GenBank/DDBJ whole genome shotgun (WGS) entry which is preliminary data.</text>
</comment>
<evidence type="ECO:0000259" key="1">
    <source>
        <dbReference type="Pfam" id="PF13808"/>
    </source>
</evidence>
<name>A0ABS2EI48_9FIRM</name>
<dbReference type="EMBL" id="JACJKH010000017">
    <property type="protein sequence ID" value="MBM6744644.1"/>
    <property type="molecule type" value="Genomic_DNA"/>
</dbReference>
<evidence type="ECO:0000313" key="3">
    <source>
        <dbReference type="Proteomes" id="UP000775686"/>
    </source>
</evidence>
<dbReference type="Pfam" id="PF13808">
    <property type="entry name" value="DDE_Tnp_1_assoc"/>
    <property type="match status" value="1"/>
</dbReference>
<sequence>MICAEREFRTAPLIYYFRQIPDYRCGREKKHDLAEMLVCVTIGFLCGRTTIRRSLNWCRNHIEWLRSTWN</sequence>
<accession>A0ABS2EI48</accession>
<reference evidence="2 3" key="1">
    <citation type="journal article" date="2021" name="Sci. Rep.">
        <title>The distribution of antibiotic resistance genes in chicken gut microbiota commensals.</title>
        <authorList>
            <person name="Juricova H."/>
            <person name="Matiasovicova J."/>
            <person name="Kubasova T."/>
            <person name="Cejkova D."/>
            <person name="Rychlik I."/>
        </authorList>
    </citation>
    <scope>NUCLEOTIDE SEQUENCE [LARGE SCALE GENOMIC DNA]</scope>
    <source>
        <strain evidence="2 3">An770</strain>
    </source>
</reference>
<proteinExistence type="predicted"/>
<dbReference type="Proteomes" id="UP000775686">
    <property type="component" value="Unassembled WGS sequence"/>
</dbReference>
<gene>
    <name evidence="2" type="ORF">H6A32_10055</name>
</gene>
<feature type="domain" description="H repeat-associated protein N-terminal" evidence="1">
    <location>
        <begin position="16"/>
        <end position="67"/>
    </location>
</feature>
<organism evidence="2 3">
    <name type="scientific">Drancourtella massiliensis</name>
    <dbReference type="NCBI Taxonomy" id="1632013"/>
    <lineage>
        <taxon>Bacteria</taxon>
        <taxon>Bacillati</taxon>
        <taxon>Bacillota</taxon>
        <taxon>Clostridia</taxon>
        <taxon>Eubacteriales</taxon>
        <taxon>Oscillospiraceae</taxon>
        <taxon>Drancourtella</taxon>
    </lineage>
</organism>
<evidence type="ECO:0000313" key="2">
    <source>
        <dbReference type="EMBL" id="MBM6744644.1"/>
    </source>
</evidence>